<name>A0A1H3L304_9EURY</name>
<dbReference type="Pfam" id="PF01546">
    <property type="entry name" value="Peptidase_M20"/>
    <property type="match status" value="1"/>
</dbReference>
<dbReference type="Gene3D" id="3.40.630.10">
    <property type="entry name" value="Zn peptidases"/>
    <property type="match status" value="1"/>
</dbReference>
<dbReference type="InterPro" id="IPR011650">
    <property type="entry name" value="Peptidase_M20_dimer"/>
</dbReference>
<evidence type="ECO:0000256" key="4">
    <source>
        <dbReference type="ARBA" id="ARBA00022801"/>
    </source>
</evidence>
<comment type="cofactor">
    <cofactor evidence="1">
        <name>Zn(2+)</name>
        <dbReference type="ChEBI" id="CHEBI:29105"/>
    </cofactor>
</comment>
<gene>
    <name evidence="7" type="ORF">SAMN05216564_106269</name>
</gene>
<dbReference type="Proteomes" id="UP000199079">
    <property type="component" value="Unassembled WGS sequence"/>
</dbReference>
<dbReference type="GO" id="GO:0046872">
    <property type="term" value="F:metal ion binding"/>
    <property type="evidence" value="ECO:0007669"/>
    <property type="project" value="UniProtKB-KW"/>
</dbReference>
<dbReference type="EMBL" id="FNPC01000006">
    <property type="protein sequence ID" value="SDY58812.1"/>
    <property type="molecule type" value="Genomic_DNA"/>
</dbReference>
<proteinExistence type="inferred from homology"/>
<keyword evidence="4" id="KW-0378">Hydrolase</keyword>
<dbReference type="SUPFAM" id="SSF53187">
    <property type="entry name" value="Zn-dependent exopeptidases"/>
    <property type="match status" value="1"/>
</dbReference>
<dbReference type="Gene3D" id="3.30.70.360">
    <property type="match status" value="1"/>
</dbReference>
<evidence type="ECO:0000256" key="5">
    <source>
        <dbReference type="ARBA" id="ARBA00022833"/>
    </source>
</evidence>
<sequence length="359" mass="39204">MPRDPASILADLVRIESHDTVDGIRDHLVDTVENAHIHEESGCVVARKGPKDGSPHLFLNSHMDVVPPHLPFREEDGVIHGRGSCDAKGCLTTMISAFERVDPTDGRVTLVVSPDEETYSEGLYDFLALEGDAGDLAINGEPTGLDVCDAARGSLKYIVELSGSAAHAGTRDSGRSAVSCAAEAVQRLESMDQMTHEYLGTTSQTVSWIEGGPIGELTSQVPESVRLFVNRWSVPPETPDGFLEKMEAELADLECEVDVRYPYRPNRFLESYRLEEGADVVEDLVAAVEDTTGETPEVKPFSVAAESSFLQRYMPVAVFGPGRIADDEGPIAHSNREYLEVDELETAVDVLERYLSRTV</sequence>
<dbReference type="AlphaFoldDB" id="A0A1H3L304"/>
<dbReference type="InterPro" id="IPR002933">
    <property type="entry name" value="Peptidase_M20"/>
</dbReference>
<accession>A0A1H3L304</accession>
<dbReference type="Pfam" id="PF07687">
    <property type="entry name" value="M20_dimer"/>
    <property type="match status" value="1"/>
</dbReference>
<dbReference type="InterPro" id="IPR050072">
    <property type="entry name" value="Peptidase_M20A"/>
</dbReference>
<dbReference type="PANTHER" id="PTHR43808">
    <property type="entry name" value="ACETYLORNITHINE DEACETYLASE"/>
    <property type="match status" value="1"/>
</dbReference>
<dbReference type="RefSeq" id="WP_092733445.1">
    <property type="nucleotide sequence ID" value="NZ_FNPC01000006.1"/>
</dbReference>
<dbReference type="InterPro" id="IPR001261">
    <property type="entry name" value="ArgE/DapE_CS"/>
</dbReference>
<keyword evidence="3" id="KW-0479">Metal-binding</keyword>
<keyword evidence="5" id="KW-0862">Zinc</keyword>
<feature type="domain" description="Peptidase M20 dimerisation" evidence="6">
    <location>
        <begin position="151"/>
        <end position="252"/>
    </location>
</feature>
<dbReference type="PANTHER" id="PTHR43808:SF8">
    <property type="entry name" value="PEPTIDASE M20 DIMERISATION DOMAIN-CONTAINING PROTEIN"/>
    <property type="match status" value="1"/>
</dbReference>
<reference evidence="8" key="1">
    <citation type="submission" date="2016-10" db="EMBL/GenBank/DDBJ databases">
        <authorList>
            <person name="Varghese N."/>
            <person name="Submissions S."/>
        </authorList>
    </citation>
    <scope>NUCLEOTIDE SEQUENCE [LARGE SCALE GENOMIC DNA]</scope>
    <source>
        <strain evidence="8">DC30,IBRC 10041,KCTC 4046</strain>
    </source>
</reference>
<dbReference type="SUPFAM" id="SSF55031">
    <property type="entry name" value="Bacterial exopeptidase dimerisation domain"/>
    <property type="match status" value="1"/>
</dbReference>
<evidence type="ECO:0000256" key="1">
    <source>
        <dbReference type="ARBA" id="ARBA00001947"/>
    </source>
</evidence>
<evidence type="ECO:0000256" key="3">
    <source>
        <dbReference type="ARBA" id="ARBA00022723"/>
    </source>
</evidence>
<organism evidence="7 8">
    <name type="scientific">Halopenitus persicus</name>
    <dbReference type="NCBI Taxonomy" id="1048396"/>
    <lineage>
        <taxon>Archaea</taxon>
        <taxon>Methanobacteriati</taxon>
        <taxon>Methanobacteriota</taxon>
        <taxon>Stenosarchaea group</taxon>
        <taxon>Halobacteria</taxon>
        <taxon>Halobacteriales</taxon>
        <taxon>Haloferacaceae</taxon>
        <taxon>Halopenitus</taxon>
    </lineage>
</organism>
<evidence type="ECO:0000313" key="8">
    <source>
        <dbReference type="Proteomes" id="UP000199079"/>
    </source>
</evidence>
<evidence type="ECO:0000256" key="2">
    <source>
        <dbReference type="ARBA" id="ARBA00006247"/>
    </source>
</evidence>
<evidence type="ECO:0000259" key="6">
    <source>
        <dbReference type="Pfam" id="PF07687"/>
    </source>
</evidence>
<keyword evidence="8" id="KW-1185">Reference proteome</keyword>
<protein>
    <submittedName>
        <fullName evidence="7">Acetylornithine deacetylase</fullName>
    </submittedName>
</protein>
<dbReference type="OrthoDB" id="24854at2157"/>
<dbReference type="InterPro" id="IPR036264">
    <property type="entry name" value="Bact_exopeptidase_dim_dom"/>
</dbReference>
<dbReference type="GO" id="GO:0016787">
    <property type="term" value="F:hydrolase activity"/>
    <property type="evidence" value="ECO:0007669"/>
    <property type="project" value="UniProtKB-KW"/>
</dbReference>
<comment type="similarity">
    <text evidence="2">Belongs to the peptidase M20A family.</text>
</comment>
<dbReference type="PROSITE" id="PS00759">
    <property type="entry name" value="ARGE_DAPE_CPG2_2"/>
    <property type="match status" value="1"/>
</dbReference>
<evidence type="ECO:0000313" key="7">
    <source>
        <dbReference type="EMBL" id="SDY58812.1"/>
    </source>
</evidence>